<keyword evidence="11" id="KW-1185">Reference proteome</keyword>
<dbReference type="NCBIfam" id="TIGR00711">
    <property type="entry name" value="efflux_EmrB"/>
    <property type="match status" value="1"/>
</dbReference>
<keyword evidence="5 8" id="KW-1133">Transmembrane helix</keyword>
<reference evidence="10 11" key="1">
    <citation type="journal article" date="2014" name="Int. J. Syst. Evol. Microbiol.">
        <title>Streptomyces hoynatensis sp. nov., isolated from deep marine sediment.</title>
        <authorList>
            <person name="Veyisoglu A."/>
            <person name="Sahin N."/>
        </authorList>
    </citation>
    <scope>NUCLEOTIDE SEQUENCE [LARGE SCALE GENOMIC DNA]</scope>
    <source>
        <strain evidence="10 11">KCTC 29097</strain>
    </source>
</reference>
<comment type="subcellular location">
    <subcellularLocation>
        <location evidence="1">Cell membrane</location>
        <topology evidence="1">Multi-pass membrane protein</topology>
    </subcellularLocation>
</comment>
<dbReference type="Gene3D" id="1.20.1250.20">
    <property type="entry name" value="MFS general substrate transporter like domains"/>
    <property type="match status" value="1"/>
</dbReference>
<accession>A0A3A9ZCL2</accession>
<feature type="transmembrane region" description="Helical" evidence="8">
    <location>
        <begin position="111"/>
        <end position="130"/>
    </location>
</feature>
<feature type="transmembrane region" description="Helical" evidence="8">
    <location>
        <begin position="268"/>
        <end position="291"/>
    </location>
</feature>
<evidence type="ECO:0000256" key="8">
    <source>
        <dbReference type="SAM" id="Phobius"/>
    </source>
</evidence>
<organism evidence="10 11">
    <name type="scientific">Streptomyces hoynatensis</name>
    <dbReference type="NCBI Taxonomy" id="1141874"/>
    <lineage>
        <taxon>Bacteria</taxon>
        <taxon>Bacillati</taxon>
        <taxon>Actinomycetota</taxon>
        <taxon>Actinomycetes</taxon>
        <taxon>Kitasatosporales</taxon>
        <taxon>Streptomycetaceae</taxon>
        <taxon>Streptomyces</taxon>
    </lineage>
</organism>
<feature type="domain" description="Major facilitator superfamily (MFS) profile" evidence="9">
    <location>
        <begin position="14"/>
        <end position="456"/>
    </location>
</feature>
<dbReference type="AlphaFoldDB" id="A0A3A9ZCL2"/>
<dbReference type="PRINTS" id="PR01036">
    <property type="entry name" value="TCRTETB"/>
</dbReference>
<evidence type="ECO:0000256" key="2">
    <source>
        <dbReference type="ARBA" id="ARBA00022448"/>
    </source>
</evidence>
<protein>
    <submittedName>
        <fullName evidence="10">DHA2 family efflux MFS transporter permease subunit</fullName>
    </submittedName>
</protein>
<feature type="transmembrane region" description="Helical" evidence="8">
    <location>
        <begin position="137"/>
        <end position="156"/>
    </location>
</feature>
<dbReference type="InterPro" id="IPR011701">
    <property type="entry name" value="MFS"/>
</dbReference>
<keyword evidence="4 8" id="KW-0812">Transmembrane</keyword>
<dbReference type="PANTHER" id="PTHR42718:SF46">
    <property type="entry name" value="BLR6921 PROTEIN"/>
    <property type="match status" value="1"/>
</dbReference>
<feature type="transmembrane region" description="Helical" evidence="8">
    <location>
        <begin position="56"/>
        <end position="73"/>
    </location>
</feature>
<dbReference type="Gene3D" id="1.20.1720.10">
    <property type="entry name" value="Multidrug resistance protein D"/>
    <property type="match status" value="1"/>
</dbReference>
<dbReference type="Proteomes" id="UP000272474">
    <property type="component" value="Unassembled WGS sequence"/>
</dbReference>
<dbReference type="PROSITE" id="PS50850">
    <property type="entry name" value="MFS"/>
    <property type="match status" value="1"/>
</dbReference>
<dbReference type="InterPro" id="IPR036259">
    <property type="entry name" value="MFS_trans_sf"/>
</dbReference>
<dbReference type="PANTHER" id="PTHR42718">
    <property type="entry name" value="MAJOR FACILITATOR SUPERFAMILY MULTIDRUG TRANSPORTER MFSC"/>
    <property type="match status" value="1"/>
</dbReference>
<proteinExistence type="predicted"/>
<dbReference type="EMBL" id="RBAL01000002">
    <property type="protein sequence ID" value="RKN45594.1"/>
    <property type="molecule type" value="Genomic_DNA"/>
</dbReference>
<feature type="transmembrane region" description="Helical" evidence="8">
    <location>
        <begin position="331"/>
        <end position="348"/>
    </location>
</feature>
<comment type="caution">
    <text evidence="10">The sequence shown here is derived from an EMBL/GenBank/DDBJ whole genome shotgun (WGS) entry which is preliminary data.</text>
</comment>
<feature type="transmembrane region" description="Helical" evidence="8">
    <location>
        <begin position="12"/>
        <end position="36"/>
    </location>
</feature>
<name>A0A3A9ZCL2_9ACTN</name>
<feature type="transmembrane region" description="Helical" evidence="8">
    <location>
        <begin position="80"/>
        <end position="105"/>
    </location>
</feature>
<dbReference type="GO" id="GO:0005886">
    <property type="term" value="C:plasma membrane"/>
    <property type="evidence" value="ECO:0007669"/>
    <property type="project" value="UniProtKB-SubCell"/>
</dbReference>
<feature type="transmembrane region" description="Helical" evidence="8">
    <location>
        <begin position="404"/>
        <end position="424"/>
    </location>
</feature>
<evidence type="ECO:0000313" key="11">
    <source>
        <dbReference type="Proteomes" id="UP000272474"/>
    </source>
</evidence>
<evidence type="ECO:0000256" key="3">
    <source>
        <dbReference type="ARBA" id="ARBA00022475"/>
    </source>
</evidence>
<evidence type="ECO:0000256" key="6">
    <source>
        <dbReference type="ARBA" id="ARBA00023136"/>
    </source>
</evidence>
<dbReference type="Pfam" id="PF07690">
    <property type="entry name" value="MFS_1"/>
    <property type="match status" value="2"/>
</dbReference>
<dbReference type="SUPFAM" id="SSF103473">
    <property type="entry name" value="MFS general substrate transporter"/>
    <property type="match status" value="1"/>
</dbReference>
<dbReference type="GO" id="GO:0022857">
    <property type="term" value="F:transmembrane transporter activity"/>
    <property type="evidence" value="ECO:0007669"/>
    <property type="project" value="InterPro"/>
</dbReference>
<dbReference type="OrthoDB" id="7375466at2"/>
<dbReference type="RefSeq" id="WP_120675454.1">
    <property type="nucleotide sequence ID" value="NZ_RBAL01000002.1"/>
</dbReference>
<gene>
    <name evidence="10" type="ORF">D7294_03705</name>
</gene>
<keyword evidence="7" id="KW-0046">Antibiotic resistance</keyword>
<dbReference type="CDD" id="cd17321">
    <property type="entry name" value="MFS_MMR_MDR_like"/>
    <property type="match status" value="1"/>
</dbReference>
<keyword evidence="3" id="KW-1003">Cell membrane</keyword>
<feature type="transmembrane region" description="Helical" evidence="8">
    <location>
        <begin position="306"/>
        <end position="324"/>
    </location>
</feature>
<feature type="transmembrane region" description="Helical" evidence="8">
    <location>
        <begin position="198"/>
        <end position="218"/>
    </location>
</feature>
<sequence>MGSKERTTAEQRWVLSLASIGAVMVALDALVVAAALGTVKEELGASIEQLEWAVNAYTLSFAMLLLIAAALGERWGRRRIFAAGLGVFSAASAGCALAPSIQWLIAARAAQGVGAAAVMPLAMSLLGAAFPPERRGWATGVFSGLSGLGVLGGPVVGGAVTEGLAWQWIFWINVPVGAVAIWLVLLRIGESSGTARRLDPAGAALVSLAVLGLVWGVVRGEPAGWGSAEVLGAFLAGGLLLAAFWVWENHAPQPMVPPAFFRSRAFSAGNAAGFFLTAALFGAVFFMAQYLQVAFGAGPLEAGLRLLPWTATLFVVAPVAGRLVDRVGERPLIVTGLGLKAVGMWWIGQAAGGSVRYAELVVPLVVAGCGVSMALPATQSATVGALPREAVGIASGVYGMTRQLGGAVGVAVLGAVFAAAGGYGDFTTGFGRALTVCALLSLLGALAGLAVGRGAAAPSGAPAARPGRVGVRR</sequence>
<evidence type="ECO:0000259" key="9">
    <source>
        <dbReference type="PROSITE" id="PS50850"/>
    </source>
</evidence>
<evidence type="ECO:0000256" key="1">
    <source>
        <dbReference type="ARBA" id="ARBA00004651"/>
    </source>
</evidence>
<evidence type="ECO:0000256" key="7">
    <source>
        <dbReference type="ARBA" id="ARBA00023251"/>
    </source>
</evidence>
<evidence type="ECO:0000256" key="4">
    <source>
        <dbReference type="ARBA" id="ARBA00022692"/>
    </source>
</evidence>
<feature type="transmembrane region" description="Helical" evidence="8">
    <location>
        <begin position="430"/>
        <end position="451"/>
    </location>
</feature>
<evidence type="ECO:0000256" key="5">
    <source>
        <dbReference type="ARBA" id="ARBA00022989"/>
    </source>
</evidence>
<dbReference type="InterPro" id="IPR004638">
    <property type="entry name" value="EmrB-like"/>
</dbReference>
<keyword evidence="6 8" id="KW-0472">Membrane</keyword>
<evidence type="ECO:0000313" key="10">
    <source>
        <dbReference type="EMBL" id="RKN45594.1"/>
    </source>
</evidence>
<dbReference type="GO" id="GO:0046677">
    <property type="term" value="P:response to antibiotic"/>
    <property type="evidence" value="ECO:0007669"/>
    <property type="project" value="UniProtKB-KW"/>
</dbReference>
<feature type="transmembrane region" description="Helical" evidence="8">
    <location>
        <begin position="230"/>
        <end position="247"/>
    </location>
</feature>
<keyword evidence="2" id="KW-0813">Transport</keyword>
<dbReference type="InterPro" id="IPR020846">
    <property type="entry name" value="MFS_dom"/>
</dbReference>
<feature type="transmembrane region" description="Helical" evidence="8">
    <location>
        <begin position="168"/>
        <end position="186"/>
    </location>
</feature>